<reference evidence="3 4" key="1">
    <citation type="submission" date="2019-06" db="EMBL/GenBank/DDBJ databases">
        <title>Whole geneome sequnce of Mycobacteroides chelonae M77 isolated from bovine milk from Meghalaya, India.</title>
        <authorList>
            <person name="Vise E."/>
            <person name="Das S."/>
            <person name="Garg A."/>
            <person name="Ghatak S."/>
            <person name="Shakuntala I."/>
            <person name="Milton A.A.P."/>
            <person name="Karam A."/>
            <person name="Sanjukta R."/>
            <person name="Puro K."/>
            <person name="Sen A."/>
        </authorList>
    </citation>
    <scope>NUCLEOTIDE SEQUENCE [LARGE SCALE GENOMIC DNA]</scope>
    <source>
        <strain evidence="3 4">M77</strain>
    </source>
</reference>
<dbReference type="EMBL" id="CP041150">
    <property type="protein sequence ID" value="QDF71256.1"/>
    <property type="molecule type" value="Genomic_DNA"/>
</dbReference>
<dbReference type="PANTHER" id="PTHR45138:SF9">
    <property type="entry name" value="DIGUANYLATE CYCLASE DGCM-RELATED"/>
    <property type="match status" value="1"/>
</dbReference>
<evidence type="ECO:0000256" key="1">
    <source>
        <dbReference type="SAM" id="Phobius"/>
    </source>
</evidence>
<protein>
    <submittedName>
        <fullName evidence="3">Diguanylate cyclase</fullName>
    </submittedName>
</protein>
<evidence type="ECO:0000313" key="4">
    <source>
        <dbReference type="Proteomes" id="UP000317728"/>
    </source>
</evidence>
<dbReference type="GO" id="GO:1902201">
    <property type="term" value="P:negative regulation of bacterial-type flagellum-dependent cell motility"/>
    <property type="evidence" value="ECO:0007669"/>
    <property type="project" value="TreeGrafter"/>
</dbReference>
<dbReference type="CDD" id="cd01949">
    <property type="entry name" value="GGDEF"/>
    <property type="match status" value="1"/>
</dbReference>
<evidence type="ECO:0000313" key="3">
    <source>
        <dbReference type="EMBL" id="QDF71256.1"/>
    </source>
</evidence>
<sequence length="419" mass="44777">MYDMWVHGRHHARSSSREGSLATLGIVCCHTCLGRDEQKHDRGYMGAFTGTGGVTSALPLGDLTRWWSSPSRYDQMMGYFSTRSMRVALRAAVGGCAGALALIPLAMEFSPMGPRTGVWRWLDILASLLAFFWMLRWWLGPLPKESESVVFSVTSVASVCIACFADSDRGTGMHGLISLSLMAIYICSFHGARLIVLYLLTSLATMTFLAIAIDLQQGWAVAMADSVVTATLLVGVPPIIHFAQLALTSDARAAGIDPLTGLHNRRGFDDQSMALAQAARADRSELSIIMIDIDRFKQINDRFGHGVGDQVIADVGSHIKAISGSAAVVGRVGGEEFCVALLGPTAQAREVAEQIRAGSESLEGMVTVTVSVGLATSTLPTSNAAPDNLIGQLVADADHAMYSAKRQGGNRLEVWSVTG</sequence>
<feature type="transmembrane region" description="Helical" evidence="1">
    <location>
        <begin position="195"/>
        <end position="213"/>
    </location>
</feature>
<dbReference type="SMART" id="SM00267">
    <property type="entry name" value="GGDEF"/>
    <property type="match status" value="1"/>
</dbReference>
<feature type="transmembrane region" description="Helical" evidence="1">
    <location>
        <begin position="148"/>
        <end position="165"/>
    </location>
</feature>
<feature type="transmembrane region" description="Helical" evidence="1">
    <location>
        <begin position="87"/>
        <end position="107"/>
    </location>
</feature>
<feature type="transmembrane region" description="Helical" evidence="1">
    <location>
        <begin position="171"/>
        <end position="188"/>
    </location>
</feature>
<feature type="domain" description="GGDEF" evidence="2">
    <location>
        <begin position="284"/>
        <end position="417"/>
    </location>
</feature>
<gene>
    <name evidence="3" type="ORF">FJK96_14540</name>
</gene>
<feature type="transmembrane region" description="Helical" evidence="1">
    <location>
        <begin position="219"/>
        <end position="243"/>
    </location>
</feature>
<dbReference type="PROSITE" id="PS50887">
    <property type="entry name" value="GGDEF"/>
    <property type="match status" value="1"/>
</dbReference>
<dbReference type="InterPro" id="IPR000160">
    <property type="entry name" value="GGDEF_dom"/>
</dbReference>
<accession>A0AB73U305</accession>
<dbReference type="NCBIfam" id="TIGR00254">
    <property type="entry name" value="GGDEF"/>
    <property type="match status" value="1"/>
</dbReference>
<dbReference type="GO" id="GO:0043709">
    <property type="term" value="P:cell adhesion involved in single-species biofilm formation"/>
    <property type="evidence" value="ECO:0007669"/>
    <property type="project" value="TreeGrafter"/>
</dbReference>
<dbReference type="FunFam" id="3.30.70.270:FF:000001">
    <property type="entry name" value="Diguanylate cyclase domain protein"/>
    <property type="match status" value="1"/>
</dbReference>
<dbReference type="InterPro" id="IPR043128">
    <property type="entry name" value="Rev_trsase/Diguanyl_cyclase"/>
</dbReference>
<dbReference type="SUPFAM" id="SSF55073">
    <property type="entry name" value="Nucleotide cyclase"/>
    <property type="match status" value="1"/>
</dbReference>
<keyword evidence="1" id="KW-0472">Membrane</keyword>
<proteinExistence type="predicted"/>
<feature type="transmembrane region" description="Helical" evidence="1">
    <location>
        <begin position="119"/>
        <end position="139"/>
    </location>
</feature>
<keyword evidence="1" id="KW-0812">Transmembrane</keyword>
<organism evidence="3 4">
    <name type="scientific">Mycobacteroides chelonae</name>
    <name type="common">Mycobacterium chelonae</name>
    <dbReference type="NCBI Taxonomy" id="1774"/>
    <lineage>
        <taxon>Bacteria</taxon>
        <taxon>Bacillati</taxon>
        <taxon>Actinomycetota</taxon>
        <taxon>Actinomycetes</taxon>
        <taxon>Mycobacteriales</taxon>
        <taxon>Mycobacteriaceae</taxon>
        <taxon>Mycobacteroides</taxon>
    </lineage>
</organism>
<dbReference type="PANTHER" id="PTHR45138">
    <property type="entry name" value="REGULATORY COMPONENTS OF SENSORY TRANSDUCTION SYSTEM"/>
    <property type="match status" value="1"/>
</dbReference>
<dbReference type="Proteomes" id="UP000317728">
    <property type="component" value="Chromosome"/>
</dbReference>
<dbReference type="InterPro" id="IPR050469">
    <property type="entry name" value="Diguanylate_Cyclase"/>
</dbReference>
<dbReference type="InterPro" id="IPR029787">
    <property type="entry name" value="Nucleotide_cyclase"/>
</dbReference>
<dbReference type="Gene3D" id="3.30.70.270">
    <property type="match status" value="1"/>
</dbReference>
<name>A0AB73U305_MYCCH</name>
<keyword evidence="1" id="KW-1133">Transmembrane helix</keyword>
<dbReference type="Pfam" id="PF00990">
    <property type="entry name" value="GGDEF"/>
    <property type="match status" value="1"/>
</dbReference>
<dbReference type="GO" id="GO:0052621">
    <property type="term" value="F:diguanylate cyclase activity"/>
    <property type="evidence" value="ECO:0007669"/>
    <property type="project" value="TreeGrafter"/>
</dbReference>
<dbReference type="GO" id="GO:0005886">
    <property type="term" value="C:plasma membrane"/>
    <property type="evidence" value="ECO:0007669"/>
    <property type="project" value="TreeGrafter"/>
</dbReference>
<dbReference type="AlphaFoldDB" id="A0AB73U305"/>
<evidence type="ECO:0000259" key="2">
    <source>
        <dbReference type="PROSITE" id="PS50887"/>
    </source>
</evidence>